<keyword evidence="1" id="KW-0805">Transcription regulation</keyword>
<evidence type="ECO:0000256" key="3">
    <source>
        <dbReference type="ARBA" id="ARBA00023159"/>
    </source>
</evidence>
<dbReference type="GO" id="GO:0003677">
    <property type="term" value="F:DNA binding"/>
    <property type="evidence" value="ECO:0007669"/>
    <property type="project" value="UniProtKB-KW"/>
</dbReference>
<dbReference type="CDD" id="cd00083">
    <property type="entry name" value="bHLH_SF"/>
    <property type="match status" value="1"/>
</dbReference>
<evidence type="ECO:0000256" key="5">
    <source>
        <dbReference type="ARBA" id="ARBA00023242"/>
    </source>
</evidence>
<dbReference type="SUPFAM" id="SSF47459">
    <property type="entry name" value="HLH, helix-loop-helix DNA-binding domain"/>
    <property type="match status" value="1"/>
</dbReference>
<gene>
    <name evidence="8" type="ORF">CCUR1050_LOCUS17192</name>
</gene>
<name>A0A7S0MIC4_9CRYP</name>
<organism evidence="8">
    <name type="scientific">Cryptomonas curvata</name>
    <dbReference type="NCBI Taxonomy" id="233186"/>
    <lineage>
        <taxon>Eukaryota</taxon>
        <taxon>Cryptophyceae</taxon>
        <taxon>Cryptomonadales</taxon>
        <taxon>Cryptomonadaceae</taxon>
        <taxon>Cryptomonas</taxon>
    </lineage>
</organism>
<dbReference type="SMART" id="SM00353">
    <property type="entry name" value="HLH"/>
    <property type="match status" value="1"/>
</dbReference>
<dbReference type="GO" id="GO:0045944">
    <property type="term" value="P:positive regulation of transcription by RNA polymerase II"/>
    <property type="evidence" value="ECO:0007669"/>
    <property type="project" value="TreeGrafter"/>
</dbReference>
<dbReference type="AlphaFoldDB" id="A0A7S0MIC4"/>
<dbReference type="EMBL" id="HBEZ01031020">
    <property type="protein sequence ID" value="CAD8639508.1"/>
    <property type="molecule type" value="Transcribed_RNA"/>
</dbReference>
<dbReference type="PANTHER" id="PTHR10328:SF3">
    <property type="entry name" value="PROTEIN MAX"/>
    <property type="match status" value="1"/>
</dbReference>
<sequence>MASHVPANYPNPTVAPYCSSPVVVHHVMNINSAMLGATGFSQSPIGMKRRFPGDSDDNENGCPIQVAQTQRRKESHNATEQKRRQKINDKMNELKKLLPNCREHSVDKATILNEAIDVIRKYLADTEAWQARECELKRMNQELMDENDSLARAAGLQPRRQGKCSE</sequence>
<feature type="domain" description="BHLH" evidence="7">
    <location>
        <begin position="71"/>
        <end position="122"/>
    </location>
</feature>
<accession>A0A7S0MIC4</accession>
<feature type="region of interest" description="Disordered" evidence="6">
    <location>
        <begin position="68"/>
        <end position="87"/>
    </location>
</feature>
<dbReference type="PROSITE" id="PS50888">
    <property type="entry name" value="BHLH"/>
    <property type="match status" value="1"/>
</dbReference>
<dbReference type="Gene3D" id="4.10.280.10">
    <property type="entry name" value="Helix-loop-helix DNA-binding domain"/>
    <property type="match status" value="1"/>
</dbReference>
<dbReference type="InterPro" id="IPR011598">
    <property type="entry name" value="bHLH_dom"/>
</dbReference>
<keyword evidence="3" id="KW-0010">Activator</keyword>
<keyword evidence="4" id="KW-0804">Transcription</keyword>
<evidence type="ECO:0000259" key="7">
    <source>
        <dbReference type="PROSITE" id="PS50888"/>
    </source>
</evidence>
<evidence type="ECO:0000256" key="6">
    <source>
        <dbReference type="SAM" id="MobiDB-lite"/>
    </source>
</evidence>
<proteinExistence type="predicted"/>
<dbReference type="Pfam" id="PF00010">
    <property type="entry name" value="HLH"/>
    <property type="match status" value="1"/>
</dbReference>
<evidence type="ECO:0000256" key="2">
    <source>
        <dbReference type="ARBA" id="ARBA00023125"/>
    </source>
</evidence>
<feature type="compositionally biased region" description="Basic and acidic residues" evidence="6">
    <location>
        <begin position="71"/>
        <end position="87"/>
    </location>
</feature>
<dbReference type="GO" id="GO:0003700">
    <property type="term" value="F:DNA-binding transcription factor activity"/>
    <property type="evidence" value="ECO:0007669"/>
    <property type="project" value="TreeGrafter"/>
</dbReference>
<protein>
    <recommendedName>
        <fullName evidence="7">BHLH domain-containing protein</fullName>
    </recommendedName>
</protein>
<keyword evidence="2" id="KW-0238">DNA-binding</keyword>
<keyword evidence="5" id="KW-0539">Nucleus</keyword>
<dbReference type="GO" id="GO:0090575">
    <property type="term" value="C:RNA polymerase II transcription regulator complex"/>
    <property type="evidence" value="ECO:0007669"/>
    <property type="project" value="TreeGrafter"/>
</dbReference>
<dbReference type="InterPro" id="IPR036638">
    <property type="entry name" value="HLH_DNA-bd_sf"/>
</dbReference>
<evidence type="ECO:0000313" key="8">
    <source>
        <dbReference type="EMBL" id="CAD8639508.1"/>
    </source>
</evidence>
<dbReference type="PANTHER" id="PTHR10328">
    <property type="entry name" value="PROTEIN MAX MYC-ASSOCIATED FACTOR X"/>
    <property type="match status" value="1"/>
</dbReference>
<reference evidence="8" key="1">
    <citation type="submission" date="2021-01" db="EMBL/GenBank/DDBJ databases">
        <authorList>
            <person name="Corre E."/>
            <person name="Pelletier E."/>
            <person name="Niang G."/>
            <person name="Scheremetjew M."/>
            <person name="Finn R."/>
            <person name="Kale V."/>
            <person name="Holt S."/>
            <person name="Cochrane G."/>
            <person name="Meng A."/>
            <person name="Brown T."/>
            <person name="Cohen L."/>
        </authorList>
    </citation>
    <scope>NUCLEOTIDE SEQUENCE</scope>
    <source>
        <strain evidence="8">CCAP979/52</strain>
    </source>
</reference>
<evidence type="ECO:0000256" key="1">
    <source>
        <dbReference type="ARBA" id="ARBA00023015"/>
    </source>
</evidence>
<dbReference type="GO" id="GO:0046983">
    <property type="term" value="F:protein dimerization activity"/>
    <property type="evidence" value="ECO:0007669"/>
    <property type="project" value="InterPro"/>
</dbReference>
<evidence type="ECO:0000256" key="4">
    <source>
        <dbReference type="ARBA" id="ARBA00023163"/>
    </source>
</evidence>